<reference evidence="3" key="1">
    <citation type="journal article" date="2015" name="Nature">
        <title>Complex archaea that bridge the gap between prokaryotes and eukaryotes.</title>
        <authorList>
            <person name="Spang A."/>
            <person name="Saw J.H."/>
            <person name="Jorgensen S.L."/>
            <person name="Zaremba-Niedzwiedzka K."/>
            <person name="Martijn J."/>
            <person name="Lind A.E."/>
            <person name="van Eijk R."/>
            <person name="Schleper C."/>
            <person name="Guy L."/>
            <person name="Ettema T.J."/>
        </authorList>
    </citation>
    <scope>NUCLEOTIDE SEQUENCE</scope>
</reference>
<proteinExistence type="predicted"/>
<dbReference type="AlphaFoldDB" id="A0A0F9PSU9"/>
<evidence type="ECO:0000259" key="1">
    <source>
        <dbReference type="Pfam" id="PF06054"/>
    </source>
</evidence>
<dbReference type="Pfam" id="PF25164">
    <property type="entry name" value="CoiA_N"/>
    <property type="match status" value="1"/>
</dbReference>
<evidence type="ECO:0000313" key="3">
    <source>
        <dbReference type="EMBL" id="KKN27762.1"/>
    </source>
</evidence>
<feature type="domain" description="Competence protein CoiA nuclease-like" evidence="1">
    <location>
        <begin position="80"/>
        <end position="129"/>
    </location>
</feature>
<feature type="domain" description="Competence protein CoiA-like N-terminal" evidence="2">
    <location>
        <begin position="14"/>
        <end position="53"/>
    </location>
</feature>
<protein>
    <recommendedName>
        <fullName evidence="4">Competence protein CoiA-like family protein</fullName>
    </recommendedName>
</protein>
<evidence type="ECO:0000259" key="2">
    <source>
        <dbReference type="Pfam" id="PF25164"/>
    </source>
</evidence>
<gene>
    <name evidence="3" type="ORF">LCGC14_0861120</name>
</gene>
<evidence type="ECO:0008006" key="4">
    <source>
        <dbReference type="Google" id="ProtNLM"/>
    </source>
</evidence>
<sequence>MKWANHKYQRGMRKEAKPKSKGYCPLCFGEVISKCGEINIWHWAHKSNFQCDSFGEPESKWHLNWKGKFPKECQEFIIGKHRADIRTKDRLIIELQNSPISSESIYEREQYYKKMIWILNGETLAKNIQFFKRRYKWKWFPKSWEYAEKRVYVDLGDYFLYLLDFINSQGTFSKISKDAFIVNHGGKL</sequence>
<dbReference type="EMBL" id="LAZR01002614">
    <property type="protein sequence ID" value="KKN27762.1"/>
    <property type="molecule type" value="Genomic_DNA"/>
</dbReference>
<comment type="caution">
    <text evidence="3">The sequence shown here is derived from an EMBL/GenBank/DDBJ whole genome shotgun (WGS) entry which is preliminary data.</text>
</comment>
<dbReference type="InterPro" id="IPR010330">
    <property type="entry name" value="CoiA_nuc"/>
</dbReference>
<name>A0A0F9PSU9_9ZZZZ</name>
<accession>A0A0F9PSU9</accession>
<organism evidence="3">
    <name type="scientific">marine sediment metagenome</name>
    <dbReference type="NCBI Taxonomy" id="412755"/>
    <lineage>
        <taxon>unclassified sequences</taxon>
        <taxon>metagenomes</taxon>
        <taxon>ecological metagenomes</taxon>
    </lineage>
</organism>
<dbReference type="Pfam" id="PF06054">
    <property type="entry name" value="CoiA_nuc"/>
    <property type="match status" value="1"/>
</dbReference>
<dbReference type="InterPro" id="IPR057253">
    <property type="entry name" value="CoiA-like_N"/>
</dbReference>